<keyword evidence="11 15" id="KW-1133">Transmembrane helix</keyword>
<dbReference type="Pfam" id="PF13639">
    <property type="entry name" value="zf-RING_2"/>
    <property type="match status" value="1"/>
</dbReference>
<dbReference type="InterPro" id="IPR053238">
    <property type="entry name" value="RING-H2_zinc_finger"/>
</dbReference>
<dbReference type="AlphaFoldDB" id="A0A7J7G908"/>
<dbReference type="EMBL" id="JACBKZ010000013">
    <property type="protein sequence ID" value="KAF5935816.1"/>
    <property type="molecule type" value="Genomic_DNA"/>
</dbReference>
<evidence type="ECO:0000256" key="14">
    <source>
        <dbReference type="PROSITE-ProRule" id="PRU00175"/>
    </source>
</evidence>
<evidence type="ECO:0000256" key="4">
    <source>
        <dbReference type="ARBA" id="ARBA00012483"/>
    </source>
</evidence>
<accession>A0A7J7G908</accession>
<dbReference type="GO" id="GO:0061630">
    <property type="term" value="F:ubiquitin protein ligase activity"/>
    <property type="evidence" value="ECO:0007669"/>
    <property type="project" value="UniProtKB-EC"/>
</dbReference>
<dbReference type="GO" id="GO:0008270">
    <property type="term" value="F:zinc ion binding"/>
    <property type="evidence" value="ECO:0007669"/>
    <property type="project" value="UniProtKB-KW"/>
</dbReference>
<reference evidence="18" key="1">
    <citation type="journal article" date="2020" name="Nat. Commun.">
        <title>Genome assembly of wild tea tree DASZ reveals pedigree and selection history of tea varieties.</title>
        <authorList>
            <person name="Zhang W."/>
            <person name="Zhang Y."/>
            <person name="Qiu H."/>
            <person name="Guo Y."/>
            <person name="Wan H."/>
            <person name="Zhang X."/>
            <person name="Scossa F."/>
            <person name="Alseekh S."/>
            <person name="Zhang Q."/>
            <person name="Wang P."/>
            <person name="Xu L."/>
            <person name="Schmidt M.H."/>
            <person name="Jia X."/>
            <person name="Li D."/>
            <person name="Zhu A."/>
            <person name="Guo F."/>
            <person name="Chen W."/>
            <person name="Ni D."/>
            <person name="Usadel B."/>
            <person name="Fernie A.R."/>
            <person name="Wen W."/>
        </authorList>
    </citation>
    <scope>NUCLEOTIDE SEQUENCE [LARGE SCALE GENOMIC DNA]</scope>
    <source>
        <strain evidence="18">cv. G240</strain>
    </source>
</reference>
<evidence type="ECO:0000256" key="9">
    <source>
        <dbReference type="ARBA" id="ARBA00022786"/>
    </source>
</evidence>
<dbReference type="Gene3D" id="3.30.40.10">
    <property type="entry name" value="Zinc/RING finger domain, C3HC4 (zinc finger)"/>
    <property type="match status" value="1"/>
</dbReference>
<keyword evidence="7" id="KW-0479">Metal-binding</keyword>
<evidence type="ECO:0000256" key="10">
    <source>
        <dbReference type="ARBA" id="ARBA00022833"/>
    </source>
</evidence>
<evidence type="ECO:0000256" key="6">
    <source>
        <dbReference type="ARBA" id="ARBA00022692"/>
    </source>
</evidence>
<dbReference type="CDD" id="cd16461">
    <property type="entry name" value="RING-H2_EL5-like"/>
    <property type="match status" value="1"/>
</dbReference>
<proteinExistence type="inferred from homology"/>
<dbReference type="EC" id="2.3.2.27" evidence="4"/>
<feature type="domain" description="RING-type" evidence="16">
    <location>
        <begin position="101"/>
        <end position="143"/>
    </location>
</feature>
<evidence type="ECO:0000256" key="5">
    <source>
        <dbReference type="ARBA" id="ARBA00022679"/>
    </source>
</evidence>
<evidence type="ECO:0000313" key="18">
    <source>
        <dbReference type="Proteomes" id="UP000593564"/>
    </source>
</evidence>
<dbReference type="SMART" id="SM00184">
    <property type="entry name" value="RING"/>
    <property type="match status" value="1"/>
</dbReference>
<dbReference type="InterPro" id="IPR001841">
    <property type="entry name" value="Znf_RING"/>
</dbReference>
<dbReference type="PANTHER" id="PTHR14155:SF521">
    <property type="entry name" value="RING-H2 FINGER PROTEIN ATL30"/>
    <property type="match status" value="1"/>
</dbReference>
<keyword evidence="8 14" id="KW-0863">Zinc-finger</keyword>
<comment type="subcellular location">
    <subcellularLocation>
        <location evidence="2">Membrane</location>
        <topology evidence="2">Single-pass membrane protein</topology>
    </subcellularLocation>
</comment>
<dbReference type="Proteomes" id="UP000593564">
    <property type="component" value="Unassembled WGS sequence"/>
</dbReference>
<dbReference type="FunFam" id="3.30.40.10:FF:000187">
    <property type="entry name" value="E3 ubiquitin-protein ligase ATL6"/>
    <property type="match status" value="1"/>
</dbReference>
<evidence type="ECO:0000256" key="8">
    <source>
        <dbReference type="ARBA" id="ARBA00022771"/>
    </source>
</evidence>
<dbReference type="GO" id="GO:0016020">
    <property type="term" value="C:membrane"/>
    <property type="evidence" value="ECO:0007669"/>
    <property type="project" value="UniProtKB-SubCell"/>
</dbReference>
<feature type="transmembrane region" description="Helical" evidence="15">
    <location>
        <begin position="20"/>
        <end position="40"/>
    </location>
</feature>
<evidence type="ECO:0000313" key="17">
    <source>
        <dbReference type="EMBL" id="KAF5935816.1"/>
    </source>
</evidence>
<evidence type="ECO:0000259" key="16">
    <source>
        <dbReference type="PROSITE" id="PS50089"/>
    </source>
</evidence>
<dbReference type="InterPro" id="IPR013083">
    <property type="entry name" value="Znf_RING/FYVE/PHD"/>
</dbReference>
<evidence type="ECO:0000256" key="15">
    <source>
        <dbReference type="SAM" id="Phobius"/>
    </source>
</evidence>
<evidence type="ECO:0000256" key="13">
    <source>
        <dbReference type="ARBA" id="ARBA00024209"/>
    </source>
</evidence>
<keyword evidence="6 15" id="KW-0812">Transmembrane</keyword>
<evidence type="ECO:0000256" key="11">
    <source>
        <dbReference type="ARBA" id="ARBA00022989"/>
    </source>
</evidence>
<evidence type="ECO:0000256" key="1">
    <source>
        <dbReference type="ARBA" id="ARBA00000900"/>
    </source>
</evidence>
<dbReference type="PROSITE" id="PS50089">
    <property type="entry name" value="ZF_RING_2"/>
    <property type="match status" value="1"/>
</dbReference>
<sequence>MTTSTVESTPQSYTSPPVTIILTIILLVFFFVGFFSVYFCRCFMENLLYSWYINHSPTGTPVGPACPNGGQGLDSSIIQTFPTFTYASVKDLRKEKYGLECAICLSEFANDDILRLLTACCHVFHQECIDLWLASHNTCPVCRRNLDGTEKSPEKSPVHTTMHEINENEALEVEDGFGITVKDEDDNDRHGMGEEGVVAPSTVEFEKSDGQNEVEKFPRSHSTGHSIVRARTSEDRFTLRLPEHLHVKLVRGHNWTGSCTTFGEFKSKTSTGYGGFGEVSDFSGGDVNRV</sequence>
<evidence type="ECO:0000256" key="7">
    <source>
        <dbReference type="ARBA" id="ARBA00022723"/>
    </source>
</evidence>
<dbReference type="PANTHER" id="PTHR14155">
    <property type="entry name" value="RING FINGER DOMAIN-CONTAINING"/>
    <property type="match status" value="1"/>
</dbReference>
<evidence type="ECO:0000256" key="12">
    <source>
        <dbReference type="ARBA" id="ARBA00023136"/>
    </source>
</evidence>
<keyword evidence="18" id="KW-1185">Reference proteome</keyword>
<protein>
    <recommendedName>
        <fullName evidence="4">RING-type E3 ubiquitin transferase</fullName>
        <ecNumber evidence="4">2.3.2.27</ecNumber>
    </recommendedName>
</protein>
<evidence type="ECO:0000256" key="3">
    <source>
        <dbReference type="ARBA" id="ARBA00004906"/>
    </source>
</evidence>
<comment type="caution">
    <text evidence="17">The sequence shown here is derived from an EMBL/GenBank/DDBJ whole genome shotgun (WGS) entry which is preliminary data.</text>
</comment>
<keyword evidence="12 15" id="KW-0472">Membrane</keyword>
<evidence type="ECO:0000256" key="2">
    <source>
        <dbReference type="ARBA" id="ARBA00004167"/>
    </source>
</evidence>
<gene>
    <name evidence="17" type="ORF">HYC85_026945</name>
</gene>
<comment type="similarity">
    <text evidence="13">Belongs to the RING-type zinc finger family. ATL subfamily.</text>
</comment>
<dbReference type="SUPFAM" id="SSF57850">
    <property type="entry name" value="RING/U-box"/>
    <property type="match status" value="1"/>
</dbReference>
<keyword evidence="9" id="KW-0833">Ubl conjugation pathway</keyword>
<keyword evidence="10" id="KW-0862">Zinc</keyword>
<organism evidence="17 18">
    <name type="scientific">Camellia sinensis</name>
    <name type="common">Tea plant</name>
    <name type="synonym">Thea sinensis</name>
    <dbReference type="NCBI Taxonomy" id="4442"/>
    <lineage>
        <taxon>Eukaryota</taxon>
        <taxon>Viridiplantae</taxon>
        <taxon>Streptophyta</taxon>
        <taxon>Embryophyta</taxon>
        <taxon>Tracheophyta</taxon>
        <taxon>Spermatophyta</taxon>
        <taxon>Magnoliopsida</taxon>
        <taxon>eudicotyledons</taxon>
        <taxon>Gunneridae</taxon>
        <taxon>Pentapetalae</taxon>
        <taxon>asterids</taxon>
        <taxon>Ericales</taxon>
        <taxon>Theaceae</taxon>
        <taxon>Camellia</taxon>
    </lineage>
</organism>
<keyword evidence="5" id="KW-0808">Transferase</keyword>
<name>A0A7J7G908_CAMSI</name>
<comment type="catalytic activity">
    <reaction evidence="1">
        <text>S-ubiquitinyl-[E2 ubiquitin-conjugating enzyme]-L-cysteine + [acceptor protein]-L-lysine = [E2 ubiquitin-conjugating enzyme]-L-cysteine + N(6)-ubiquitinyl-[acceptor protein]-L-lysine.</text>
        <dbReference type="EC" id="2.3.2.27"/>
    </reaction>
</comment>
<reference evidence="17 18" key="2">
    <citation type="submission" date="2020-07" db="EMBL/GenBank/DDBJ databases">
        <title>Genome assembly of wild tea tree DASZ reveals pedigree and selection history of tea varieties.</title>
        <authorList>
            <person name="Zhang W."/>
        </authorList>
    </citation>
    <scope>NUCLEOTIDE SEQUENCE [LARGE SCALE GENOMIC DNA]</scope>
    <source>
        <strain evidence="18">cv. G240</strain>
        <tissue evidence="17">Leaf</tissue>
    </source>
</reference>
<comment type="pathway">
    <text evidence="3">Protein modification; protein ubiquitination.</text>
</comment>